<name>A0A6J8AHU6_MYTCO</name>
<dbReference type="GO" id="GO:0016020">
    <property type="term" value="C:membrane"/>
    <property type="evidence" value="ECO:0007669"/>
    <property type="project" value="UniProtKB-SubCell"/>
</dbReference>
<keyword evidence="4" id="KW-0472">Membrane</keyword>
<evidence type="ECO:0000256" key="4">
    <source>
        <dbReference type="ARBA" id="ARBA00023136"/>
    </source>
</evidence>
<feature type="chain" id="PRO_5026848898" description="MACPF domain-containing protein" evidence="6">
    <location>
        <begin position="22"/>
        <end position="576"/>
    </location>
</feature>
<evidence type="ECO:0000313" key="9">
    <source>
        <dbReference type="Proteomes" id="UP000507470"/>
    </source>
</evidence>
<reference evidence="8 9" key="1">
    <citation type="submission" date="2020-06" db="EMBL/GenBank/DDBJ databases">
        <authorList>
            <person name="Li R."/>
            <person name="Bekaert M."/>
        </authorList>
    </citation>
    <scope>NUCLEOTIDE SEQUENCE [LARGE SCALE GENOMIC DNA]</scope>
    <source>
        <strain evidence="9">wild</strain>
    </source>
</reference>
<evidence type="ECO:0000313" key="8">
    <source>
        <dbReference type="EMBL" id="CAC5367919.1"/>
    </source>
</evidence>
<keyword evidence="6" id="KW-0732">Signal</keyword>
<feature type="domain" description="MACPF" evidence="7">
    <location>
        <begin position="17"/>
        <end position="337"/>
    </location>
</feature>
<evidence type="ECO:0000256" key="5">
    <source>
        <dbReference type="ARBA" id="ARBA00023157"/>
    </source>
</evidence>
<proteinExistence type="predicted"/>
<protein>
    <recommendedName>
        <fullName evidence="7">MACPF domain-containing protein</fullName>
    </recommendedName>
</protein>
<dbReference type="GO" id="GO:0005576">
    <property type="term" value="C:extracellular region"/>
    <property type="evidence" value="ECO:0007669"/>
    <property type="project" value="UniProtKB-SubCell"/>
</dbReference>
<dbReference type="OrthoDB" id="6154128at2759"/>
<organism evidence="8 9">
    <name type="scientific">Mytilus coruscus</name>
    <name type="common">Sea mussel</name>
    <dbReference type="NCBI Taxonomy" id="42192"/>
    <lineage>
        <taxon>Eukaryota</taxon>
        <taxon>Metazoa</taxon>
        <taxon>Spiralia</taxon>
        <taxon>Lophotrochozoa</taxon>
        <taxon>Mollusca</taxon>
        <taxon>Bivalvia</taxon>
        <taxon>Autobranchia</taxon>
        <taxon>Pteriomorphia</taxon>
        <taxon>Mytilida</taxon>
        <taxon>Mytiloidea</taxon>
        <taxon>Mytilidae</taxon>
        <taxon>Mytilinae</taxon>
        <taxon>Mytilus</taxon>
    </lineage>
</organism>
<accession>A0A6J8AHU6</accession>
<evidence type="ECO:0000256" key="1">
    <source>
        <dbReference type="ARBA" id="ARBA00004370"/>
    </source>
</evidence>
<keyword evidence="5" id="KW-1015">Disulfide bond</keyword>
<keyword evidence="3" id="KW-0964">Secreted</keyword>
<dbReference type="EMBL" id="CACVKT020001411">
    <property type="protein sequence ID" value="CAC5367919.1"/>
    <property type="molecule type" value="Genomic_DNA"/>
</dbReference>
<dbReference type="SMART" id="SM00457">
    <property type="entry name" value="MACPF"/>
    <property type="match status" value="1"/>
</dbReference>
<gene>
    <name evidence="8" type="ORF">MCOR_7655</name>
</gene>
<dbReference type="PROSITE" id="PS00279">
    <property type="entry name" value="MACPF_1"/>
    <property type="match status" value="1"/>
</dbReference>
<evidence type="ECO:0000256" key="3">
    <source>
        <dbReference type="ARBA" id="ARBA00022525"/>
    </source>
</evidence>
<dbReference type="Pfam" id="PF01823">
    <property type="entry name" value="MACPF"/>
    <property type="match status" value="1"/>
</dbReference>
<keyword evidence="9" id="KW-1185">Reference proteome</keyword>
<dbReference type="PROSITE" id="PS51412">
    <property type="entry name" value="MACPF_2"/>
    <property type="match status" value="1"/>
</dbReference>
<sequence length="576" mass="64841">MKIRSRSFLIFAIILPNILLAKNCGNIPPFLSRLRDGVDITKLDLLPLDLGANDGFKNPIFDFTCDFETTRTINNVEYNIPDQVWSVVNIPTGWLSSNIEIHKTSHAVKKSMGRKVDVGYGEGIFSASGSYKKVQNYITNSSKYIEEVTSYTSGYKINMMPDWALELGRVAKMYIERFLPKTFNDTTTSQYMRFIHTFGTHYFNQGKFGGLLRLILATDESYYHSKTDSQVEAQASATFFNIIKLGGGGSSDRQTVDEAFTRATKKSVRYYGGSTNLIVTNGISAWQPTVAGNPWLFGGSLTEISGMIADNSKRQSMKRAIQVYMDKAYMEELLRIIAWYYTSGKWDQHRSALNNYKNQVNVLLQQSLPDHNAVVTLANTIETATVVPDWFRSTRLCYNWYPDGDGGQCGGGAARQLCANVNQWTGYYRDDTDRRGGGCRMRWGIMSNGYDDWFRNVKICYKWWPDGDGGQCGGGASRLLCANVNSYTGYYRDDTDRRGGGCQMQWKLSVPTSAPLWIQNAELCYQWYPDGDGGQCGGGAPRLLCARANSYTRAYRDDTDRRGGGCRMRWSIKVVS</sequence>
<dbReference type="Proteomes" id="UP000507470">
    <property type="component" value="Unassembled WGS sequence"/>
</dbReference>
<evidence type="ECO:0000256" key="2">
    <source>
        <dbReference type="ARBA" id="ARBA00004613"/>
    </source>
</evidence>
<dbReference type="InterPro" id="IPR020864">
    <property type="entry name" value="MACPF"/>
</dbReference>
<evidence type="ECO:0000256" key="6">
    <source>
        <dbReference type="SAM" id="SignalP"/>
    </source>
</evidence>
<comment type="subcellular location">
    <subcellularLocation>
        <location evidence="1">Membrane</location>
    </subcellularLocation>
    <subcellularLocation>
        <location evidence="2">Secreted</location>
    </subcellularLocation>
</comment>
<evidence type="ECO:0000259" key="7">
    <source>
        <dbReference type="PROSITE" id="PS51412"/>
    </source>
</evidence>
<dbReference type="AlphaFoldDB" id="A0A6J8AHU6"/>
<feature type="signal peptide" evidence="6">
    <location>
        <begin position="1"/>
        <end position="21"/>
    </location>
</feature>
<dbReference type="InterPro" id="IPR020863">
    <property type="entry name" value="MACPF_CS"/>
</dbReference>